<sequence>MTQPSMSEGELAKMKELLELAKITENQMKELADFTLEINQKYEKRLAEIRVAKKLQALP</sequence>
<dbReference type="EMBL" id="JBHFNQ010000090">
    <property type="protein sequence ID" value="MFB2877461.1"/>
    <property type="molecule type" value="Genomic_DNA"/>
</dbReference>
<dbReference type="Proteomes" id="UP001576774">
    <property type="component" value="Unassembled WGS sequence"/>
</dbReference>
<keyword evidence="2" id="KW-1185">Reference proteome</keyword>
<organism evidence="1 2">
    <name type="scientific">Floridaenema aerugineum BLCC-F46</name>
    <dbReference type="NCBI Taxonomy" id="3153654"/>
    <lineage>
        <taxon>Bacteria</taxon>
        <taxon>Bacillati</taxon>
        <taxon>Cyanobacteriota</taxon>
        <taxon>Cyanophyceae</taxon>
        <taxon>Oscillatoriophycideae</taxon>
        <taxon>Aerosakkonematales</taxon>
        <taxon>Aerosakkonemataceae</taxon>
        <taxon>Floridanema</taxon>
        <taxon>Floridanema aerugineum</taxon>
    </lineage>
</organism>
<accession>A0ABV4X4I4</accession>
<reference evidence="1 2" key="1">
    <citation type="submission" date="2024-09" db="EMBL/GenBank/DDBJ databases">
        <title>Floridaenema gen nov. (Aerosakkonemataceae, Aerosakkonematales ord. nov., Cyanobacteria) from benthic tropical and subtropical fresh waters, with the description of four new species.</title>
        <authorList>
            <person name="Moretto J.A."/>
            <person name="Berthold D.E."/>
            <person name="Lefler F.W."/>
            <person name="Huang I.-S."/>
            <person name="Laughinghouse H. IV."/>
        </authorList>
    </citation>
    <scope>NUCLEOTIDE SEQUENCE [LARGE SCALE GENOMIC DNA]</scope>
    <source>
        <strain evidence="1 2">BLCC-F46</strain>
    </source>
</reference>
<dbReference type="RefSeq" id="WP_413270560.1">
    <property type="nucleotide sequence ID" value="NZ_JBHFNQ010000090.1"/>
</dbReference>
<proteinExistence type="predicted"/>
<comment type="caution">
    <text evidence="1">The sequence shown here is derived from an EMBL/GenBank/DDBJ whole genome shotgun (WGS) entry which is preliminary data.</text>
</comment>
<evidence type="ECO:0000313" key="1">
    <source>
        <dbReference type="EMBL" id="MFB2877461.1"/>
    </source>
</evidence>
<name>A0ABV4X4I4_9CYAN</name>
<gene>
    <name evidence="1" type="ORF">ACE1CC_11310</name>
</gene>
<evidence type="ECO:0000313" key="2">
    <source>
        <dbReference type="Proteomes" id="UP001576774"/>
    </source>
</evidence>
<protein>
    <submittedName>
        <fullName evidence="1">Uncharacterized protein</fullName>
    </submittedName>
</protein>